<dbReference type="InterPro" id="IPR012134">
    <property type="entry name" value="Glu-5-SA_DH"/>
</dbReference>
<keyword evidence="3 7" id="KW-0641">Proline biosynthesis</keyword>
<keyword evidence="10" id="KW-1185">Reference proteome</keyword>
<evidence type="ECO:0000256" key="7">
    <source>
        <dbReference type="HAMAP-Rule" id="MF_00412"/>
    </source>
</evidence>
<comment type="pathway">
    <text evidence="1 7">Amino-acid biosynthesis; L-proline biosynthesis; L-glutamate 5-semialdehyde from L-glutamate: step 2/2.</text>
</comment>
<dbReference type="GO" id="GO:0055129">
    <property type="term" value="P:L-proline biosynthetic process"/>
    <property type="evidence" value="ECO:0007669"/>
    <property type="project" value="UniProtKB-UniRule"/>
</dbReference>
<dbReference type="CDD" id="cd07079">
    <property type="entry name" value="ALDH_F18-19_ProA-GPR"/>
    <property type="match status" value="1"/>
</dbReference>
<dbReference type="GO" id="GO:0005737">
    <property type="term" value="C:cytoplasm"/>
    <property type="evidence" value="ECO:0007669"/>
    <property type="project" value="UniProtKB-SubCell"/>
</dbReference>
<evidence type="ECO:0000256" key="5">
    <source>
        <dbReference type="ARBA" id="ARBA00023002"/>
    </source>
</evidence>
<keyword evidence="4 7" id="KW-0521">NADP</keyword>
<name>A0A9X3ZJU3_9HYPH</name>
<dbReference type="Pfam" id="PF00171">
    <property type="entry name" value="Aldedh"/>
    <property type="match status" value="1"/>
</dbReference>
<keyword evidence="2 7" id="KW-0028">Amino-acid biosynthesis</keyword>
<dbReference type="InterPro" id="IPR020593">
    <property type="entry name" value="G-glutamylP_reductase_CS"/>
</dbReference>
<protein>
    <recommendedName>
        <fullName evidence="7">Gamma-glutamyl phosphate reductase</fullName>
        <shortName evidence="7">GPR</shortName>
        <ecNumber evidence="7">1.2.1.41</ecNumber>
    </recommendedName>
    <alternativeName>
        <fullName evidence="7">Glutamate-5-semialdehyde dehydrogenase</fullName>
    </alternativeName>
    <alternativeName>
        <fullName evidence="7">Glutamyl-gamma-semialdehyde dehydrogenase</fullName>
        <shortName evidence="7">GSA dehydrogenase</shortName>
    </alternativeName>
</protein>
<dbReference type="AlphaFoldDB" id="A0A9X3ZJU3"/>
<dbReference type="Proteomes" id="UP001151234">
    <property type="component" value="Unassembled WGS sequence"/>
</dbReference>
<dbReference type="InterPro" id="IPR016163">
    <property type="entry name" value="Ald_DH_C"/>
</dbReference>
<evidence type="ECO:0000259" key="8">
    <source>
        <dbReference type="Pfam" id="PF00171"/>
    </source>
</evidence>
<dbReference type="InterPro" id="IPR015590">
    <property type="entry name" value="Aldehyde_DH_dom"/>
</dbReference>
<dbReference type="InterPro" id="IPR016161">
    <property type="entry name" value="Ald_DH/histidinol_DH"/>
</dbReference>
<dbReference type="EC" id="1.2.1.41" evidence="7"/>
<gene>
    <name evidence="7" type="primary">proA</name>
    <name evidence="9" type="ORF">OQ273_21980</name>
</gene>
<evidence type="ECO:0000313" key="9">
    <source>
        <dbReference type="EMBL" id="MDA5401258.1"/>
    </source>
</evidence>
<dbReference type="HAMAP" id="MF_00412">
    <property type="entry name" value="ProA"/>
    <property type="match status" value="1"/>
</dbReference>
<reference evidence="9" key="1">
    <citation type="submission" date="2022-11" db="EMBL/GenBank/DDBJ databases">
        <title>Draft genome sequence of Hoeflea poritis E7-10 and Hoeflea prorocentri PM5-8, separated from scleractinian coral Porites lutea and marine dinoflagellate.</title>
        <authorList>
            <person name="Zhang G."/>
            <person name="Wei Q."/>
            <person name="Cai L."/>
        </authorList>
    </citation>
    <scope>NUCLEOTIDE SEQUENCE</scope>
    <source>
        <strain evidence="9">PM5-8</strain>
    </source>
</reference>
<keyword evidence="5 7" id="KW-0560">Oxidoreductase</keyword>
<dbReference type="Gene3D" id="3.40.309.10">
    <property type="entry name" value="Aldehyde Dehydrogenase, Chain A, domain 2"/>
    <property type="match status" value="1"/>
</dbReference>
<evidence type="ECO:0000256" key="6">
    <source>
        <dbReference type="ARBA" id="ARBA00049024"/>
    </source>
</evidence>
<organism evidence="9 10">
    <name type="scientific">Hoeflea prorocentri</name>
    <dbReference type="NCBI Taxonomy" id="1922333"/>
    <lineage>
        <taxon>Bacteria</taxon>
        <taxon>Pseudomonadati</taxon>
        <taxon>Pseudomonadota</taxon>
        <taxon>Alphaproteobacteria</taxon>
        <taxon>Hyphomicrobiales</taxon>
        <taxon>Rhizobiaceae</taxon>
        <taxon>Hoeflea</taxon>
    </lineage>
</organism>
<dbReference type="InterPro" id="IPR016162">
    <property type="entry name" value="Ald_DH_N"/>
</dbReference>
<comment type="function">
    <text evidence="7">Catalyzes the NADPH-dependent reduction of L-glutamate 5-phosphate into L-glutamate 5-semialdehyde and phosphate. The product spontaneously undergoes cyclization to form 1-pyrroline-5-carboxylate.</text>
</comment>
<evidence type="ECO:0000256" key="3">
    <source>
        <dbReference type="ARBA" id="ARBA00022650"/>
    </source>
</evidence>
<evidence type="ECO:0000256" key="2">
    <source>
        <dbReference type="ARBA" id="ARBA00022605"/>
    </source>
</evidence>
<comment type="subcellular location">
    <subcellularLocation>
        <location evidence="7">Cytoplasm</location>
    </subcellularLocation>
</comment>
<dbReference type="EMBL" id="JAPJZI010000002">
    <property type="protein sequence ID" value="MDA5401258.1"/>
    <property type="molecule type" value="Genomic_DNA"/>
</dbReference>
<dbReference type="InterPro" id="IPR000965">
    <property type="entry name" value="GPR_dom"/>
</dbReference>
<dbReference type="Gene3D" id="3.40.605.10">
    <property type="entry name" value="Aldehyde Dehydrogenase, Chain A, domain 1"/>
    <property type="match status" value="1"/>
</dbReference>
<dbReference type="PANTHER" id="PTHR11063:SF8">
    <property type="entry name" value="DELTA-1-PYRROLINE-5-CARBOXYLATE SYNTHASE"/>
    <property type="match status" value="1"/>
</dbReference>
<sequence>MLDEVAKETDVAAVMAELGRNARSASGPLAIATPEQKNKALNAMADAIMAGSDAILAANAIDMEKASASDMAASFLDRLKLDADRVAAMAQGIRAIAALKDPVGDVMAEWTRPNGLKIERVRTPLGVIGVIYESRPNVTADAGALCLKAGNAVILRGGSDSHNSSAAIHACLVEGLRAAGLPENAIQRVPVTDRKAVGEMLKGLDGSIDVIVPRGGKSLVARVQGEARVPVFAHLEGLCHIYIDASADIDMATAIAVNAKMRRTGICGSAETLLVHRAAAETHLLPVLTALSAAGCEIRGSHEVCHAFAQAVLATEEDWSTEYLAPIISVTLVNGIDGAIAHIGRYSSSHTEAVIAEDAGVVERFMNEIDSAILLHNASTQFADGGEFGMGAEIGIATGKMHARGPVGVEQLTSFKYRVHGDGQTRP</sequence>
<proteinExistence type="inferred from homology"/>
<dbReference type="GO" id="GO:0050661">
    <property type="term" value="F:NADP binding"/>
    <property type="evidence" value="ECO:0007669"/>
    <property type="project" value="InterPro"/>
</dbReference>
<accession>A0A9X3ZJU3</accession>
<dbReference type="RefSeq" id="WP_267993251.1">
    <property type="nucleotide sequence ID" value="NZ_JAPJZI010000002.1"/>
</dbReference>
<dbReference type="GO" id="GO:0004350">
    <property type="term" value="F:glutamate-5-semialdehyde dehydrogenase activity"/>
    <property type="evidence" value="ECO:0007669"/>
    <property type="project" value="UniProtKB-UniRule"/>
</dbReference>
<dbReference type="SUPFAM" id="SSF53720">
    <property type="entry name" value="ALDH-like"/>
    <property type="match status" value="1"/>
</dbReference>
<comment type="catalytic activity">
    <reaction evidence="6 7">
        <text>L-glutamate 5-semialdehyde + phosphate + NADP(+) = L-glutamyl 5-phosphate + NADPH + H(+)</text>
        <dbReference type="Rhea" id="RHEA:19541"/>
        <dbReference type="ChEBI" id="CHEBI:15378"/>
        <dbReference type="ChEBI" id="CHEBI:43474"/>
        <dbReference type="ChEBI" id="CHEBI:57783"/>
        <dbReference type="ChEBI" id="CHEBI:58066"/>
        <dbReference type="ChEBI" id="CHEBI:58274"/>
        <dbReference type="ChEBI" id="CHEBI:58349"/>
        <dbReference type="EC" id="1.2.1.41"/>
    </reaction>
</comment>
<evidence type="ECO:0000313" key="10">
    <source>
        <dbReference type="Proteomes" id="UP001151234"/>
    </source>
</evidence>
<comment type="similarity">
    <text evidence="7">Belongs to the gamma-glutamyl phosphate reductase family.</text>
</comment>
<evidence type="ECO:0000256" key="1">
    <source>
        <dbReference type="ARBA" id="ARBA00004985"/>
    </source>
</evidence>
<comment type="caution">
    <text evidence="9">The sequence shown here is derived from an EMBL/GenBank/DDBJ whole genome shotgun (WGS) entry which is preliminary data.</text>
</comment>
<dbReference type="PROSITE" id="PS01223">
    <property type="entry name" value="PROA"/>
    <property type="match status" value="1"/>
</dbReference>
<dbReference type="PIRSF" id="PIRSF000151">
    <property type="entry name" value="GPR"/>
    <property type="match status" value="1"/>
</dbReference>
<dbReference type="PANTHER" id="PTHR11063">
    <property type="entry name" value="GLUTAMATE SEMIALDEHYDE DEHYDROGENASE"/>
    <property type="match status" value="1"/>
</dbReference>
<feature type="domain" description="Aldehyde dehydrogenase" evidence="8">
    <location>
        <begin position="20"/>
        <end position="284"/>
    </location>
</feature>
<keyword evidence="7" id="KW-0963">Cytoplasm</keyword>
<evidence type="ECO:0000256" key="4">
    <source>
        <dbReference type="ARBA" id="ARBA00022857"/>
    </source>
</evidence>
<dbReference type="NCBIfam" id="NF001221">
    <property type="entry name" value="PRK00197.1"/>
    <property type="match status" value="1"/>
</dbReference>
<dbReference type="NCBIfam" id="TIGR00407">
    <property type="entry name" value="proA"/>
    <property type="match status" value="1"/>
</dbReference>